<keyword evidence="5 7" id="KW-0472">Membrane</keyword>
<reference evidence="9" key="1">
    <citation type="submission" date="2020-10" db="EMBL/GenBank/DDBJ databases">
        <authorList>
            <person name="Gilroy R."/>
        </authorList>
    </citation>
    <scope>NUCLEOTIDE SEQUENCE</scope>
    <source>
        <strain evidence="9">ChiSjej3B21-11622</strain>
    </source>
</reference>
<gene>
    <name evidence="9" type="ORF">IAB26_15650</name>
</gene>
<comment type="caution">
    <text evidence="9">The sequence shown here is derived from an EMBL/GenBank/DDBJ whole genome shotgun (WGS) entry which is preliminary data.</text>
</comment>
<dbReference type="NCBIfam" id="NF037997">
    <property type="entry name" value="Na_Pi_symport"/>
    <property type="match status" value="1"/>
</dbReference>
<dbReference type="Pfam" id="PF01895">
    <property type="entry name" value="PhoU"/>
    <property type="match status" value="2"/>
</dbReference>
<dbReference type="EMBL" id="DVFT01000227">
    <property type="protein sequence ID" value="HIQ97984.1"/>
    <property type="molecule type" value="Genomic_DNA"/>
</dbReference>
<evidence type="ECO:0000256" key="4">
    <source>
        <dbReference type="ARBA" id="ARBA00022989"/>
    </source>
</evidence>
<feature type="transmembrane region" description="Helical" evidence="7">
    <location>
        <begin position="286"/>
        <end position="308"/>
    </location>
</feature>
<dbReference type="PANTHER" id="PTHR10010">
    <property type="entry name" value="SOLUTE CARRIER FAMILY 34 SODIUM PHOSPHATE , MEMBER 2-RELATED"/>
    <property type="match status" value="1"/>
</dbReference>
<evidence type="ECO:0000256" key="3">
    <source>
        <dbReference type="ARBA" id="ARBA00022692"/>
    </source>
</evidence>
<feature type="domain" description="PhoU" evidence="8">
    <location>
        <begin position="468"/>
        <end position="546"/>
    </location>
</feature>
<feature type="transmembrane region" description="Helical" evidence="7">
    <location>
        <begin position="122"/>
        <end position="138"/>
    </location>
</feature>
<keyword evidence="2" id="KW-1003">Cell membrane</keyword>
<dbReference type="Pfam" id="PF02690">
    <property type="entry name" value="Na_Pi_cotrans"/>
    <property type="match status" value="1"/>
</dbReference>
<dbReference type="Proteomes" id="UP000886886">
    <property type="component" value="Unassembled WGS sequence"/>
</dbReference>
<keyword evidence="4 7" id="KW-1133">Transmembrane helix</keyword>
<keyword evidence="6" id="KW-0175">Coiled coil</keyword>
<name>A0A9D1D3L3_9FIRM</name>
<sequence>MDFFSILTLVGGLALFLYGMSVMEEGLSKVSGGKLERILENLTSSPLKAVLLGAGVTAVIQSSSATTVMVVGFVNSGIMKLSQAVGVIMGANIGTTATSWILSLSGIESDNFFIQLLNPNSFSPILALIGVAIIMFAKSEKKKDIAMIMVGFAVLMFGMETMSGAVEPLAEVPEFTSILTRFSNPLLGMLAGLVLTAIIQSSSASVGILQALCLTGAVPYSAALPIIMGQNIGTCVTALLSAIGAKKNAKRAAMVHLYFNIIGTIIFMSLYYLLHLFFDFSFMEQAAIPAGIAVIHSMFNVFTTLILLPFSKGLEKLATLTIRDKAEKEVSKEEQEFLTLDSRFLEQPGFALEQSRHASSRMAEEAKKCLETAIGLMADYDNEKTEEVEKIEQKVDRYEDELGTYLVKLSRKNLSEADSHLVSIMLHCIGDFERISDHGVNIMEAAREMNSKKLNFSKDAREELGVLMNAVTEIVVRTCKVFENQDAQLARTIEPLEEVIDELNQELKTRHINRLQEGQCTIEMGFILSDVTTSLERIADHCSNVAVCIMQVQEDAYDTHSFLGQVRSGKNEEFEAMLEKERSAYVLPKAM</sequence>
<evidence type="ECO:0000256" key="6">
    <source>
        <dbReference type="SAM" id="Coils"/>
    </source>
</evidence>
<evidence type="ECO:0000313" key="10">
    <source>
        <dbReference type="Proteomes" id="UP000886886"/>
    </source>
</evidence>
<dbReference type="SUPFAM" id="SSF109755">
    <property type="entry name" value="PhoU-like"/>
    <property type="match status" value="1"/>
</dbReference>
<dbReference type="InterPro" id="IPR038078">
    <property type="entry name" value="PhoU-like_sf"/>
</dbReference>
<protein>
    <submittedName>
        <fullName evidence="9">Na/Pi cotransporter family protein</fullName>
    </submittedName>
</protein>
<evidence type="ECO:0000256" key="2">
    <source>
        <dbReference type="ARBA" id="ARBA00022475"/>
    </source>
</evidence>
<feature type="transmembrane region" description="Helical" evidence="7">
    <location>
        <begin position="257"/>
        <end position="274"/>
    </location>
</feature>
<dbReference type="InterPro" id="IPR003841">
    <property type="entry name" value="Na/Pi_transpt"/>
</dbReference>
<feature type="transmembrane region" description="Helical" evidence="7">
    <location>
        <begin position="228"/>
        <end position="245"/>
    </location>
</feature>
<dbReference type="GO" id="GO:0005436">
    <property type="term" value="F:sodium:phosphate symporter activity"/>
    <property type="evidence" value="ECO:0007669"/>
    <property type="project" value="InterPro"/>
</dbReference>
<dbReference type="NCBIfam" id="TIGR00704">
    <property type="entry name" value="NaPi_cotrn_rel"/>
    <property type="match status" value="1"/>
</dbReference>
<feature type="domain" description="PhoU" evidence="8">
    <location>
        <begin position="360"/>
        <end position="445"/>
    </location>
</feature>
<feature type="coiled-coil region" evidence="6">
    <location>
        <begin position="381"/>
        <end position="408"/>
    </location>
</feature>
<feature type="transmembrane region" description="Helical" evidence="7">
    <location>
        <begin position="81"/>
        <end position="102"/>
    </location>
</feature>
<dbReference type="InterPro" id="IPR004633">
    <property type="entry name" value="NaPi_cotrn-rel/YqeW-like"/>
</dbReference>
<dbReference type="Gene3D" id="1.20.58.220">
    <property type="entry name" value="Phosphate transport system protein phou homolog 2, domain 2"/>
    <property type="match status" value="1"/>
</dbReference>
<evidence type="ECO:0000256" key="1">
    <source>
        <dbReference type="ARBA" id="ARBA00004651"/>
    </source>
</evidence>
<keyword evidence="3 7" id="KW-0812">Transmembrane</keyword>
<dbReference type="AlphaFoldDB" id="A0A9D1D3L3"/>
<proteinExistence type="predicted"/>
<dbReference type="GO" id="GO:0044341">
    <property type="term" value="P:sodium-dependent phosphate transport"/>
    <property type="evidence" value="ECO:0007669"/>
    <property type="project" value="InterPro"/>
</dbReference>
<reference evidence="9" key="2">
    <citation type="journal article" date="2021" name="PeerJ">
        <title>Extensive microbial diversity within the chicken gut microbiome revealed by metagenomics and culture.</title>
        <authorList>
            <person name="Gilroy R."/>
            <person name="Ravi A."/>
            <person name="Getino M."/>
            <person name="Pursley I."/>
            <person name="Horton D.L."/>
            <person name="Alikhan N.F."/>
            <person name="Baker D."/>
            <person name="Gharbi K."/>
            <person name="Hall N."/>
            <person name="Watson M."/>
            <person name="Adriaenssens E.M."/>
            <person name="Foster-Nyarko E."/>
            <person name="Jarju S."/>
            <person name="Secka A."/>
            <person name="Antonio M."/>
            <person name="Oren A."/>
            <person name="Chaudhuri R.R."/>
            <person name="La Ragione R."/>
            <person name="Hildebrand F."/>
            <person name="Pallen M.J."/>
        </authorList>
    </citation>
    <scope>NUCLEOTIDE SEQUENCE</scope>
    <source>
        <strain evidence="9">ChiSjej3B21-11622</strain>
    </source>
</reference>
<dbReference type="PANTHER" id="PTHR10010:SF46">
    <property type="entry name" value="SODIUM-DEPENDENT PHOSPHATE TRANSPORT PROTEIN 2B"/>
    <property type="match status" value="1"/>
</dbReference>
<feature type="transmembrane region" description="Helical" evidence="7">
    <location>
        <begin position="50"/>
        <end position="74"/>
    </location>
</feature>
<evidence type="ECO:0000256" key="5">
    <source>
        <dbReference type="ARBA" id="ARBA00023136"/>
    </source>
</evidence>
<dbReference type="GO" id="GO:0005886">
    <property type="term" value="C:plasma membrane"/>
    <property type="evidence" value="ECO:0007669"/>
    <property type="project" value="UniProtKB-SubCell"/>
</dbReference>
<accession>A0A9D1D3L3</accession>
<organism evidence="9 10">
    <name type="scientific">Candidatus Limivivens merdigallinarum</name>
    <dbReference type="NCBI Taxonomy" id="2840859"/>
    <lineage>
        <taxon>Bacteria</taxon>
        <taxon>Bacillati</taxon>
        <taxon>Bacillota</taxon>
        <taxon>Clostridia</taxon>
        <taxon>Lachnospirales</taxon>
        <taxon>Lachnospiraceae</taxon>
        <taxon>Lachnospiraceae incertae sedis</taxon>
        <taxon>Candidatus Limivivens</taxon>
    </lineage>
</organism>
<evidence type="ECO:0000256" key="7">
    <source>
        <dbReference type="SAM" id="Phobius"/>
    </source>
</evidence>
<comment type="subcellular location">
    <subcellularLocation>
        <location evidence="1">Cell membrane</location>
        <topology evidence="1">Multi-pass membrane protein</topology>
    </subcellularLocation>
</comment>
<evidence type="ECO:0000259" key="8">
    <source>
        <dbReference type="Pfam" id="PF01895"/>
    </source>
</evidence>
<dbReference type="InterPro" id="IPR026022">
    <property type="entry name" value="PhoU_dom"/>
</dbReference>
<evidence type="ECO:0000313" key="9">
    <source>
        <dbReference type="EMBL" id="HIQ97984.1"/>
    </source>
</evidence>